<evidence type="ECO:0000259" key="5">
    <source>
        <dbReference type="PROSITE" id="PS50983"/>
    </source>
</evidence>
<dbReference type="Pfam" id="PF12833">
    <property type="entry name" value="HTH_18"/>
    <property type="match status" value="1"/>
</dbReference>
<dbReference type="EMBL" id="JBHTAI010000014">
    <property type="protein sequence ID" value="MFC7151041.1"/>
    <property type="molecule type" value="Genomic_DNA"/>
</dbReference>
<feature type="domain" description="Fe/B12 periplasmic-binding" evidence="5">
    <location>
        <begin position="273"/>
        <end position="531"/>
    </location>
</feature>
<dbReference type="Proteomes" id="UP001596378">
    <property type="component" value="Unassembled WGS sequence"/>
</dbReference>
<dbReference type="InterPro" id="IPR018060">
    <property type="entry name" value="HTH_AraC"/>
</dbReference>
<protein>
    <submittedName>
        <fullName evidence="6">Helix-turn-helix domain-containing protein</fullName>
    </submittedName>
</protein>
<dbReference type="InterPro" id="IPR018062">
    <property type="entry name" value="HTH_AraC-typ_CS"/>
</dbReference>
<dbReference type="SUPFAM" id="SSF53807">
    <property type="entry name" value="Helical backbone' metal receptor"/>
    <property type="match status" value="1"/>
</dbReference>
<dbReference type="SUPFAM" id="SSF51215">
    <property type="entry name" value="Regulatory protein AraC"/>
    <property type="match status" value="1"/>
</dbReference>
<keyword evidence="3" id="KW-0804">Transcription</keyword>
<evidence type="ECO:0000259" key="4">
    <source>
        <dbReference type="PROSITE" id="PS01124"/>
    </source>
</evidence>
<dbReference type="PROSITE" id="PS01124">
    <property type="entry name" value="HTH_ARAC_FAMILY_2"/>
    <property type="match status" value="1"/>
</dbReference>
<proteinExistence type="predicted"/>
<dbReference type="Pfam" id="PF02311">
    <property type="entry name" value="AraC_binding"/>
    <property type="match status" value="1"/>
</dbReference>
<dbReference type="InterPro" id="IPR037923">
    <property type="entry name" value="HTH-like"/>
</dbReference>
<dbReference type="SUPFAM" id="SSF46689">
    <property type="entry name" value="Homeodomain-like"/>
    <property type="match status" value="2"/>
</dbReference>
<dbReference type="Gene3D" id="2.60.120.10">
    <property type="entry name" value="Jelly Rolls"/>
    <property type="match status" value="1"/>
</dbReference>
<name>A0ABW2FCW7_9BACL</name>
<sequence>MSGTSEGPPRLPVVYLWEDIRIESCAPGSATPGQTCERHVLIAVREGTGLLDAGGKEYALEFGKCFVVHPGSELRLLNSSDDYPLSVYVLSFFPLDLDGSGHTAGPKLGEGAWKIVPFARMLELIRTLYEKKEEKEGAEPYGLHLLFQEIVYLVLQSGAKEPSDDSLRAVRRTIEFIEDSYSLDLTLAQLAEMADMSERHYSRLFQKLTGRSPIEYLIERRLNRAKQLLLTSGDSIQEIAASTGFRDPFHFSRSFKRHTSVSPRVYVRLRKQDIRIVSMHYLGELLALGVKPVGAPQLLLDGSFLKNWTAGIAAVGPSVVHPDLARIAAARPDAILTFDGHHYEDYARIAPTLSVPWFMPYFERFQRIAAWIGKAREAETWIAQYQEQVAATRSGNARRFPANAAFSFFWMRGLPNAFQVYYDMTVLYRDLQLPAPEPVARIQRQEGHPFKEDIPIEELARYAGDYLFVVVSPDDESRREMDLLERKAVWRDLEAVRNNRYFRLDTSWLMTDPLSLAGQLADFTRMLDAGRGPAD</sequence>
<evidence type="ECO:0000256" key="3">
    <source>
        <dbReference type="ARBA" id="ARBA00023163"/>
    </source>
</evidence>
<dbReference type="PANTHER" id="PTHR43280:SF2">
    <property type="entry name" value="HTH-TYPE TRANSCRIPTIONAL REGULATOR EXSA"/>
    <property type="match status" value="1"/>
</dbReference>
<dbReference type="InterPro" id="IPR014710">
    <property type="entry name" value="RmlC-like_jellyroll"/>
</dbReference>
<evidence type="ECO:0000313" key="7">
    <source>
        <dbReference type="Proteomes" id="UP001596378"/>
    </source>
</evidence>
<feature type="domain" description="HTH araC/xylS-type" evidence="4">
    <location>
        <begin position="171"/>
        <end position="269"/>
    </location>
</feature>
<dbReference type="SMART" id="SM00342">
    <property type="entry name" value="HTH_ARAC"/>
    <property type="match status" value="1"/>
</dbReference>
<organism evidence="6 7">
    <name type="scientific">Cohnella cellulosilytica</name>
    <dbReference type="NCBI Taxonomy" id="986710"/>
    <lineage>
        <taxon>Bacteria</taxon>
        <taxon>Bacillati</taxon>
        <taxon>Bacillota</taxon>
        <taxon>Bacilli</taxon>
        <taxon>Bacillales</taxon>
        <taxon>Paenibacillaceae</taxon>
        <taxon>Cohnella</taxon>
    </lineage>
</organism>
<keyword evidence="2" id="KW-0238">DNA-binding</keyword>
<keyword evidence="7" id="KW-1185">Reference proteome</keyword>
<dbReference type="PROSITE" id="PS00041">
    <property type="entry name" value="HTH_ARAC_FAMILY_1"/>
    <property type="match status" value="1"/>
</dbReference>
<dbReference type="Pfam" id="PF01497">
    <property type="entry name" value="Peripla_BP_2"/>
    <property type="match status" value="1"/>
</dbReference>
<dbReference type="PANTHER" id="PTHR43280">
    <property type="entry name" value="ARAC-FAMILY TRANSCRIPTIONAL REGULATOR"/>
    <property type="match status" value="1"/>
</dbReference>
<keyword evidence="1" id="KW-0805">Transcription regulation</keyword>
<dbReference type="PROSITE" id="PS50983">
    <property type="entry name" value="FE_B12_PBP"/>
    <property type="match status" value="1"/>
</dbReference>
<dbReference type="Gene3D" id="3.40.50.1980">
    <property type="entry name" value="Nitrogenase molybdenum iron protein domain"/>
    <property type="match status" value="2"/>
</dbReference>
<dbReference type="Gene3D" id="1.10.10.60">
    <property type="entry name" value="Homeodomain-like"/>
    <property type="match status" value="2"/>
</dbReference>
<evidence type="ECO:0000256" key="1">
    <source>
        <dbReference type="ARBA" id="ARBA00023015"/>
    </source>
</evidence>
<dbReference type="InterPro" id="IPR009057">
    <property type="entry name" value="Homeodomain-like_sf"/>
</dbReference>
<evidence type="ECO:0000256" key="2">
    <source>
        <dbReference type="ARBA" id="ARBA00023125"/>
    </source>
</evidence>
<evidence type="ECO:0000313" key="6">
    <source>
        <dbReference type="EMBL" id="MFC7151041.1"/>
    </source>
</evidence>
<gene>
    <name evidence="6" type="ORF">ACFQMJ_21095</name>
</gene>
<comment type="caution">
    <text evidence="6">The sequence shown here is derived from an EMBL/GenBank/DDBJ whole genome shotgun (WGS) entry which is preliminary data.</text>
</comment>
<accession>A0ABW2FCW7</accession>
<dbReference type="InterPro" id="IPR002491">
    <property type="entry name" value="ABC_transptr_periplasmic_BD"/>
</dbReference>
<dbReference type="InterPro" id="IPR003313">
    <property type="entry name" value="AraC-bd"/>
</dbReference>
<dbReference type="RefSeq" id="WP_378049757.1">
    <property type="nucleotide sequence ID" value="NZ_JBHMDN010000021.1"/>
</dbReference>
<reference evidence="7" key="1">
    <citation type="journal article" date="2019" name="Int. J. Syst. Evol. Microbiol.">
        <title>The Global Catalogue of Microorganisms (GCM) 10K type strain sequencing project: providing services to taxonomists for standard genome sequencing and annotation.</title>
        <authorList>
            <consortium name="The Broad Institute Genomics Platform"/>
            <consortium name="The Broad Institute Genome Sequencing Center for Infectious Disease"/>
            <person name="Wu L."/>
            <person name="Ma J."/>
        </authorList>
    </citation>
    <scope>NUCLEOTIDE SEQUENCE [LARGE SCALE GENOMIC DNA]</scope>
    <source>
        <strain evidence="7">KCTC 12907</strain>
    </source>
</reference>